<feature type="transmembrane region" description="Helical" evidence="1">
    <location>
        <begin position="151"/>
        <end position="172"/>
    </location>
</feature>
<organism evidence="2">
    <name type="scientific">Bradyrhizobium barranii subsp. barranii</name>
    <dbReference type="NCBI Taxonomy" id="2823807"/>
    <lineage>
        <taxon>Bacteria</taxon>
        <taxon>Pseudomonadati</taxon>
        <taxon>Pseudomonadota</taxon>
        <taxon>Alphaproteobacteria</taxon>
        <taxon>Hyphomicrobiales</taxon>
        <taxon>Nitrobacteraceae</taxon>
        <taxon>Bradyrhizobium</taxon>
        <taxon>Bradyrhizobium barranii</taxon>
    </lineage>
</organism>
<feature type="transmembrane region" description="Helical" evidence="1">
    <location>
        <begin position="20"/>
        <end position="48"/>
    </location>
</feature>
<evidence type="ECO:0000313" key="4">
    <source>
        <dbReference type="Proteomes" id="UP000564836"/>
    </source>
</evidence>
<protein>
    <recommendedName>
        <fullName evidence="5">O-antigen ligase</fullName>
    </recommendedName>
</protein>
<feature type="transmembrane region" description="Helical" evidence="1">
    <location>
        <begin position="55"/>
        <end position="75"/>
    </location>
</feature>
<evidence type="ECO:0000313" key="3">
    <source>
        <dbReference type="EMBL" id="UGX91783.1"/>
    </source>
</evidence>
<dbReference type="EMBL" id="JACBFH010000001">
    <property type="protein sequence ID" value="NYY92241.1"/>
    <property type="molecule type" value="Genomic_DNA"/>
</dbReference>
<feature type="transmembrane region" description="Helical" evidence="1">
    <location>
        <begin position="87"/>
        <end position="104"/>
    </location>
</feature>
<sequence>MTSIFNRWLMLSLYVSTGSILVFAHGFAGAGSLFTAAFMAGSTLALFLSSRRANFTIDLCDLLFGMFICCIAISFAVNEIRSDPKEIALLALSLVAYPSARFFAGSKAIAPSFVLCTAVVAIIGAVLTIPALPEQWSDSYGRPHPVVFGEFGAATLQFTLSLGFLMIALVCMKLTTRQAIAARILVVMLTMVFAASFVRFSFVAIGAALTFALLSSPAHGRRYAATMICLMIVGVIIGNVARVELAARFSSYVPAAVPAQVVALTPIAIRADEGVEGQAKSGENGTNRRTSCPIIDLQDSIAVRKQLYLDAFAILPSAGPFGIGMDHFMGKSCIKDSQIHNTILQAAVELGWIAAAILVALLIFAGFSLWRLAHCTAEARFALCALVFVVTLAMAHGRISHDSLVFLFLGYAAGVRVLFVQSGKAPGT</sequence>
<feature type="transmembrane region" description="Helical" evidence="1">
    <location>
        <begin position="223"/>
        <end position="241"/>
    </location>
</feature>
<accession>A0A7Z0QD09</accession>
<keyword evidence="1" id="KW-1133">Transmembrane helix</keyword>
<reference evidence="2" key="2">
    <citation type="submission" date="2020-06" db="EMBL/GenBank/DDBJ databases">
        <title>Whole Genome Sequence of Bradyrhizobium sp. Strain 323S2.</title>
        <authorList>
            <person name="Bromfield E.S.P."/>
        </authorList>
    </citation>
    <scope>NUCLEOTIDE SEQUENCE [LARGE SCALE GENOMIC DNA]</scope>
    <source>
        <strain evidence="2">323S2</strain>
    </source>
</reference>
<reference evidence="3 4" key="1">
    <citation type="journal article" date="2017" name="Syst. Appl. Microbiol.">
        <title>Soybeans inoculated with root zone soils of Canadian native legumes harbour diverse and novel Bradyrhizobium spp. that possess agricultural potential.</title>
        <authorList>
            <person name="Bromfield E.S.P."/>
            <person name="Cloutier S."/>
            <person name="Tambong J.T."/>
            <person name="Tran Thi T.V."/>
        </authorList>
    </citation>
    <scope>NUCLEOTIDE SEQUENCE [LARGE SCALE GENOMIC DNA]</scope>
    <source>
        <strain evidence="3 4">323S2</strain>
    </source>
</reference>
<dbReference type="Proteomes" id="UP000564836">
    <property type="component" value="Chromosome"/>
</dbReference>
<evidence type="ECO:0000256" key="1">
    <source>
        <dbReference type="SAM" id="Phobius"/>
    </source>
</evidence>
<keyword evidence="1" id="KW-0472">Membrane</keyword>
<keyword evidence="1" id="KW-0812">Transmembrane</keyword>
<proteinExistence type="predicted"/>
<evidence type="ECO:0008006" key="5">
    <source>
        <dbReference type="Google" id="ProtNLM"/>
    </source>
</evidence>
<feature type="transmembrane region" description="Helical" evidence="1">
    <location>
        <begin position="184"/>
        <end position="211"/>
    </location>
</feature>
<name>A0A7Z0QD09_9BRAD</name>
<dbReference type="AlphaFoldDB" id="A0A7Z0QD09"/>
<dbReference type="EMBL" id="CP088280">
    <property type="protein sequence ID" value="UGX91783.1"/>
    <property type="molecule type" value="Genomic_DNA"/>
</dbReference>
<gene>
    <name evidence="3" type="ORF">G6321_00039530</name>
    <name evidence="2" type="ORF">G6321_28810</name>
</gene>
<reference evidence="3 4" key="3">
    <citation type="journal article" date="2022" name="Int. J. Syst. Evol. Microbiol.">
        <title>Strains of Bradyrhizobium barranii sp. nov. associated with legumes native to Canada are symbionts of soybeans and belong to different subspecies (subsp. barranii subsp. nov. and subsp. apii subsp. nov.) and symbiovars (sv. glycinearum and sv. septentrionale).</title>
        <authorList>
            <person name="Bromfield E.S.P."/>
            <person name="Cloutier S."/>
            <person name="Wasai-Hara S."/>
            <person name="Minamisawa K."/>
        </authorList>
    </citation>
    <scope>NUCLEOTIDE SEQUENCE [LARGE SCALE GENOMIC DNA]</scope>
    <source>
        <strain evidence="3 4">323S2</strain>
    </source>
</reference>
<feature type="transmembrane region" description="Helical" evidence="1">
    <location>
        <begin position="350"/>
        <end position="373"/>
    </location>
</feature>
<feature type="transmembrane region" description="Helical" evidence="1">
    <location>
        <begin position="404"/>
        <end position="422"/>
    </location>
</feature>
<feature type="transmembrane region" description="Helical" evidence="1">
    <location>
        <begin position="379"/>
        <end position="397"/>
    </location>
</feature>
<dbReference type="RefSeq" id="WP_166350334.1">
    <property type="nucleotide sequence ID" value="NZ_CP088280.1"/>
</dbReference>
<evidence type="ECO:0000313" key="2">
    <source>
        <dbReference type="EMBL" id="NYY92241.1"/>
    </source>
</evidence>
<feature type="transmembrane region" description="Helical" evidence="1">
    <location>
        <begin position="111"/>
        <end position="131"/>
    </location>
</feature>